<evidence type="ECO:0000313" key="3">
    <source>
        <dbReference type="Proteomes" id="UP000663865"/>
    </source>
</evidence>
<dbReference type="EMBL" id="CAJNYV010001792">
    <property type="protein sequence ID" value="CAF3436627.1"/>
    <property type="molecule type" value="Genomic_DNA"/>
</dbReference>
<dbReference type="Proteomes" id="UP000663865">
    <property type="component" value="Unassembled WGS sequence"/>
</dbReference>
<sequence>MKEYTHRIDEKLDRINDKVNQTALYTELHQATLEKLLPICASIVCDFIWPVMAQNVAGLGDKHSQLQKILSNADLLLCDLKSDYSVRRKHSTSPPRQLPPSKQPKKSPNITTNNELEQNMSKIDDLWNTSRVPLFNIFHQHGTNNSEGVCVAIGKHLKGTRIEVNVENAVIIDVNGFSETIRVIAFYWPAGQLMMLDDLEPYLIENTIITSDFNASIKEVET</sequence>
<accession>A0A818D252</accession>
<comment type="caution">
    <text evidence="2">The sequence shown here is derived from an EMBL/GenBank/DDBJ whole genome shotgun (WGS) entry which is preliminary data.</text>
</comment>
<reference evidence="2" key="1">
    <citation type="submission" date="2021-02" db="EMBL/GenBank/DDBJ databases">
        <authorList>
            <person name="Nowell W R."/>
        </authorList>
    </citation>
    <scope>NUCLEOTIDE SEQUENCE</scope>
</reference>
<organism evidence="2 3">
    <name type="scientific">Rotaria socialis</name>
    <dbReference type="NCBI Taxonomy" id="392032"/>
    <lineage>
        <taxon>Eukaryota</taxon>
        <taxon>Metazoa</taxon>
        <taxon>Spiralia</taxon>
        <taxon>Gnathifera</taxon>
        <taxon>Rotifera</taxon>
        <taxon>Eurotatoria</taxon>
        <taxon>Bdelloidea</taxon>
        <taxon>Philodinida</taxon>
        <taxon>Philodinidae</taxon>
        <taxon>Rotaria</taxon>
    </lineage>
</organism>
<feature type="region of interest" description="Disordered" evidence="1">
    <location>
        <begin position="87"/>
        <end position="112"/>
    </location>
</feature>
<evidence type="ECO:0000313" key="2">
    <source>
        <dbReference type="EMBL" id="CAF3436627.1"/>
    </source>
</evidence>
<dbReference type="AlphaFoldDB" id="A0A818D252"/>
<name>A0A818D252_9BILA</name>
<proteinExistence type="predicted"/>
<evidence type="ECO:0000256" key="1">
    <source>
        <dbReference type="SAM" id="MobiDB-lite"/>
    </source>
</evidence>
<gene>
    <name evidence="2" type="ORF">KIK155_LOCUS11279</name>
</gene>
<protein>
    <submittedName>
        <fullName evidence="2">Uncharacterized protein</fullName>
    </submittedName>
</protein>